<dbReference type="GO" id="GO:0004497">
    <property type="term" value="F:monooxygenase activity"/>
    <property type="evidence" value="ECO:0007669"/>
    <property type="project" value="InterPro"/>
</dbReference>
<dbReference type="Pfam" id="PF00067">
    <property type="entry name" value="p450"/>
    <property type="match status" value="2"/>
</dbReference>
<keyword evidence="5" id="KW-0472">Membrane</keyword>
<evidence type="ECO:0000259" key="7">
    <source>
        <dbReference type="PROSITE" id="PS51546"/>
    </source>
</evidence>
<dbReference type="PANTHER" id="PTHR24305">
    <property type="entry name" value="CYTOCHROME P450"/>
    <property type="match status" value="1"/>
</dbReference>
<proteinExistence type="inferred from homology"/>
<gene>
    <name evidence="8" type="ORF">ACHHYP_02744</name>
</gene>
<keyword evidence="5" id="KW-0812">Transmembrane</keyword>
<comment type="caution">
    <text evidence="8">The sequence shown here is derived from an EMBL/GenBank/DDBJ whole genome shotgun (WGS) entry which is preliminary data.</text>
</comment>
<dbReference type="GO" id="GO:0016705">
    <property type="term" value="F:oxidoreductase activity, acting on paired donors, with incorporation or reduction of molecular oxygen"/>
    <property type="evidence" value="ECO:0007669"/>
    <property type="project" value="InterPro"/>
</dbReference>
<feature type="transmembrane region" description="Helical" evidence="5">
    <location>
        <begin position="238"/>
        <end position="260"/>
    </location>
</feature>
<dbReference type="InterPro" id="IPR011993">
    <property type="entry name" value="PH-like_dom_sf"/>
</dbReference>
<dbReference type="SMART" id="SM00233">
    <property type="entry name" value="PH"/>
    <property type="match status" value="2"/>
</dbReference>
<comment type="similarity">
    <text evidence="1">Belongs to the cytochrome P450 family.</text>
</comment>
<evidence type="ECO:0000256" key="5">
    <source>
        <dbReference type="SAM" id="Phobius"/>
    </source>
</evidence>
<feature type="domain" description="PI3K-RBD" evidence="7">
    <location>
        <begin position="858"/>
        <end position="957"/>
    </location>
</feature>
<feature type="domain" description="PH" evidence="6">
    <location>
        <begin position="759"/>
        <end position="853"/>
    </location>
</feature>
<evidence type="ECO:0000256" key="2">
    <source>
        <dbReference type="ARBA" id="ARBA00022723"/>
    </source>
</evidence>
<sequence>MYPTSDNAPSAIKTVASLPLSLLVPGSYSLEAPPPVTGYLLKRGKFNKAYKRRYFELHNGVLAYHKGKKKRGSIPLATVTNIRSGVVPSVVAPRIIELATAKRTWCLHTETADEYWKWVRALCEAVDFNVVDEAFRRLLQLPEVPVRGPNQVRMVALPNHTVAETVRHILKCFSIGDAAPELHPHDPAHYVLQISGREDGLLANEAQEIIAYPIVRELALANKTLSITLVHKSDILQLVWLFAATMVVGLVPLILLYLIARPYIRGLWKLPSPPTSSWLLGHAAEALGVNWDKGNYPEPGTGWLRQYGMAYYHRILHLHKLMLADPAALRHILVTNSANYPRDALTRTLCQVVSPKLECFTIDQKMLGGDGLFSAEGPKHTAMRKQVTPHFAPIQLKSFLAVIERHVKQFMAILAAEQPNTPINMHAKFTQLALDILGVTAFGYDFAAVQGETTIEIQAYRDYMPSSSVLANLGLAFVPGWEYLPVPSISRRRKAKETLYSVVHKVLEAKIASPSSETSRDLLDILILSDPNMTAGGACVHAMTFMIAGHETSSNTLCWVLAKLHEHPEVAQRVEAECRQVLGRHGGSMPYDALGELPYLTAVIQETMRLYPTAPALAGREAAKDDRVPMSDGSTVLVPKCTWISLQSTVTLCIGLGPMIFVQGINAHDAIYFHSLDRFLDGSDLQKEDASLRNGKGNTFIYMPFGAGVNSCIGQRFAMMELQVILVHLFATHRALKAVAQLPMDLLVPGSYTPAPLPPELVKGYAFKRGKFRKALQRRFFVLKKGVLTYYKNKKLRGSLRLDMVTSVQPGVINDAMQPNIIELVTADRTWVFHTESEADYEMWTRAFCEGVPFSNVHILFKRMLQLPEVPLTGPNQVRLVILPTYTVAETVAHIFNCFESEADAPDLHLHDVEDYVLQVTGPSHEVLPDRSRALIDYDYVRECAASKKTLRLSVVLASKPTNSYM</sequence>
<dbReference type="SUPFAM" id="SSF48264">
    <property type="entry name" value="Cytochrome P450"/>
    <property type="match status" value="1"/>
</dbReference>
<reference evidence="8 9" key="1">
    <citation type="journal article" date="2014" name="Genome Biol. Evol.">
        <title>The secreted proteins of Achlya hypogyna and Thraustotheca clavata identify the ancestral oomycete secretome and reveal gene acquisitions by horizontal gene transfer.</title>
        <authorList>
            <person name="Misner I."/>
            <person name="Blouin N."/>
            <person name="Leonard G."/>
            <person name="Richards T.A."/>
            <person name="Lane C.E."/>
        </authorList>
    </citation>
    <scope>NUCLEOTIDE SEQUENCE [LARGE SCALE GENOMIC DNA]</scope>
    <source>
        <strain evidence="8 9">ATCC 48635</strain>
    </source>
</reference>
<dbReference type="InterPro" id="IPR002403">
    <property type="entry name" value="Cyt_P450_E_grp-IV"/>
</dbReference>
<dbReference type="Pfam" id="PF00169">
    <property type="entry name" value="PH"/>
    <property type="match status" value="2"/>
</dbReference>
<dbReference type="Gene3D" id="3.10.20.770">
    <property type="match status" value="1"/>
</dbReference>
<dbReference type="GO" id="GO:0005506">
    <property type="term" value="F:iron ion binding"/>
    <property type="evidence" value="ECO:0007669"/>
    <property type="project" value="InterPro"/>
</dbReference>
<dbReference type="InterPro" id="IPR029071">
    <property type="entry name" value="Ubiquitin-like_domsf"/>
</dbReference>
<evidence type="ECO:0000259" key="6">
    <source>
        <dbReference type="PROSITE" id="PS50003"/>
    </source>
</evidence>
<dbReference type="PRINTS" id="PR00465">
    <property type="entry name" value="EP450IV"/>
</dbReference>
<dbReference type="PANTHER" id="PTHR24305:SF166">
    <property type="entry name" value="CYTOCHROME P450 12A4, MITOCHONDRIAL-RELATED"/>
    <property type="match status" value="1"/>
</dbReference>
<name>A0A1V9Z5H8_ACHHY</name>
<keyword evidence="9" id="KW-1185">Reference proteome</keyword>
<evidence type="ECO:0000313" key="8">
    <source>
        <dbReference type="EMBL" id="OQR93264.1"/>
    </source>
</evidence>
<keyword evidence="3 4" id="KW-0408">Iron</keyword>
<dbReference type="PROSITE" id="PS50003">
    <property type="entry name" value="PH_DOMAIN"/>
    <property type="match status" value="2"/>
</dbReference>
<comment type="cofactor">
    <cofactor evidence="4">
        <name>heme</name>
        <dbReference type="ChEBI" id="CHEBI:30413"/>
    </cofactor>
</comment>
<dbReference type="SUPFAM" id="SSF50729">
    <property type="entry name" value="PH domain-like"/>
    <property type="match status" value="2"/>
</dbReference>
<dbReference type="STRING" id="1202772.A0A1V9Z5H8"/>
<organism evidence="8 9">
    <name type="scientific">Achlya hypogyna</name>
    <name type="common">Oomycete</name>
    <name type="synonym">Protoachlya hypogyna</name>
    <dbReference type="NCBI Taxonomy" id="1202772"/>
    <lineage>
        <taxon>Eukaryota</taxon>
        <taxon>Sar</taxon>
        <taxon>Stramenopiles</taxon>
        <taxon>Oomycota</taxon>
        <taxon>Saprolegniomycetes</taxon>
        <taxon>Saprolegniales</taxon>
        <taxon>Achlyaceae</taxon>
        <taxon>Achlya</taxon>
    </lineage>
</organism>
<dbReference type="Proteomes" id="UP000243579">
    <property type="component" value="Unassembled WGS sequence"/>
</dbReference>
<dbReference type="GO" id="GO:0020037">
    <property type="term" value="F:heme binding"/>
    <property type="evidence" value="ECO:0007669"/>
    <property type="project" value="InterPro"/>
</dbReference>
<dbReference type="InterPro" id="IPR050121">
    <property type="entry name" value="Cytochrome_P450_monoxygenase"/>
</dbReference>
<evidence type="ECO:0000256" key="3">
    <source>
        <dbReference type="ARBA" id="ARBA00023004"/>
    </source>
</evidence>
<dbReference type="Gene3D" id="1.10.630.10">
    <property type="entry name" value="Cytochrome P450"/>
    <property type="match status" value="1"/>
</dbReference>
<evidence type="ECO:0000313" key="9">
    <source>
        <dbReference type="Proteomes" id="UP000243579"/>
    </source>
</evidence>
<dbReference type="InterPro" id="IPR036396">
    <property type="entry name" value="Cyt_P450_sf"/>
</dbReference>
<dbReference type="AlphaFoldDB" id="A0A1V9Z5H8"/>
<feature type="binding site" description="axial binding residue" evidence="4">
    <location>
        <position position="712"/>
    </location>
    <ligand>
        <name>heme</name>
        <dbReference type="ChEBI" id="CHEBI:30413"/>
    </ligand>
    <ligandPart>
        <name>Fe</name>
        <dbReference type="ChEBI" id="CHEBI:18248"/>
    </ligandPart>
</feature>
<dbReference type="PRINTS" id="PR00385">
    <property type="entry name" value="P450"/>
</dbReference>
<dbReference type="Gene3D" id="3.10.20.90">
    <property type="entry name" value="Phosphatidylinositol 3-kinase Catalytic Subunit, Chain A, domain 1"/>
    <property type="match status" value="1"/>
</dbReference>
<accession>A0A1V9Z5H8</accession>
<protein>
    <recommendedName>
        <fullName evidence="10">Cytochrome P450</fullName>
    </recommendedName>
</protein>
<dbReference type="InterPro" id="IPR001128">
    <property type="entry name" value="Cyt_P450"/>
</dbReference>
<dbReference type="Pfam" id="PF00794">
    <property type="entry name" value="PI3K_rbd"/>
    <property type="match status" value="1"/>
</dbReference>
<dbReference type="Gene3D" id="2.30.29.30">
    <property type="entry name" value="Pleckstrin-homology domain (PH domain)/Phosphotyrosine-binding domain (PTB)"/>
    <property type="match status" value="2"/>
</dbReference>
<keyword evidence="5" id="KW-1133">Transmembrane helix</keyword>
<dbReference type="OrthoDB" id="2843at2759"/>
<dbReference type="PROSITE" id="PS51546">
    <property type="entry name" value="PI3K_RBD"/>
    <property type="match status" value="2"/>
</dbReference>
<dbReference type="InterPro" id="IPR000341">
    <property type="entry name" value="PI3K_Ras-bd_dom"/>
</dbReference>
<dbReference type="EMBL" id="JNBR01000418">
    <property type="protein sequence ID" value="OQR93264.1"/>
    <property type="molecule type" value="Genomic_DNA"/>
</dbReference>
<evidence type="ECO:0000256" key="1">
    <source>
        <dbReference type="ARBA" id="ARBA00010617"/>
    </source>
</evidence>
<feature type="domain" description="PH" evidence="6">
    <location>
        <begin position="33"/>
        <end position="127"/>
    </location>
</feature>
<dbReference type="InterPro" id="IPR001849">
    <property type="entry name" value="PH_domain"/>
</dbReference>
<feature type="domain" description="PI3K-RBD" evidence="7">
    <location>
        <begin position="132"/>
        <end position="231"/>
    </location>
</feature>
<evidence type="ECO:0008006" key="10">
    <source>
        <dbReference type="Google" id="ProtNLM"/>
    </source>
</evidence>
<evidence type="ECO:0000256" key="4">
    <source>
        <dbReference type="PIRSR" id="PIRSR602403-1"/>
    </source>
</evidence>
<keyword evidence="4" id="KW-0349">Heme</keyword>
<dbReference type="SUPFAM" id="SSF54236">
    <property type="entry name" value="Ubiquitin-like"/>
    <property type="match status" value="1"/>
</dbReference>
<keyword evidence="2 4" id="KW-0479">Metal-binding</keyword>